<evidence type="ECO:0000256" key="1">
    <source>
        <dbReference type="ARBA" id="ARBA00023157"/>
    </source>
</evidence>
<dbReference type="Gene3D" id="2.60.40.1930">
    <property type="match status" value="2"/>
</dbReference>
<sequence length="1639" mass="187976">MRFASLQLLPSLTVKIAGLKVLTYCSLSLTSHNSGIRNRKLENSYRCFHKMLVYLLLLSVLVQTGWTQTRDTVISNTDGYKMDRAPTFLVVAPKRIRPSMVIQVFVTILRLEYQQVNVKISVVEGKVMYAGSELMFDRPGSRIMQMRMPGNAQEGNYILRVEGSEYGSNSGNIFYNETRLEFSPKQASLLIQLSKPIYRQSQTVHFRVVPILPNLMPKYGSMTIYVHDPTGFPVRRWLAVQTNAGGLVSQSFELSDQPNYGNWSIVVDAFGTRYKQYFLVEEYWDPRFDVNVTVKPYIMDNQRTIGGIVNANFTTGRPTEGNGTVVVSVYPPSSLCYQNPTVYYNKSEITPVMLRQVYPYVKGPIFFEFNMEEIRREVRRFYPQCVTLEDFELQFNVSIYDWFFMMTEEGYASTVIFSSRIRLQWVGDIVRTFKPDSTLSIQVAAMHYDGTAVKSAKPIYFTVNPISGATGTVASPAPVTPTNGIAEINIAITDNGITGLDIFARYNNEQNTEIQMKTTRYYSPSNSYITVSTSTKNPSANEYMIFHVRTTNYIPRIYYQVIAQGNIIIGEELEMISRRKSFAIALSREMVPTARLVVYYVSGQPEEIVMDSISFYVSGLRANPVKAEVNLGKDFTRDSIEIRGESDPGSYMAFSAMPLDIYSRGINDGLTEYRLIDELNSYDGNNRRAWQHLWRLSETEFEYKFFTSTGHGVDTTTTLSQSGLVALSDVTITRVVNACNFTRDGMLPCFTGELCYSVNKTCDGTPQCSDWADEQNCPVEDPRYNNRTEGMIHRVSRVLRFYEDSAWAWKEYFTKPDRKVQFRVKPPKYPLTWMINGIAVSRSLGLGVMSSPIRYDATRFMYMIVEAPDIVVRGEHVGVRVTVFNYWPGDNFIEVLVTMKGSEYYDSLLVGDEGYVDSRNPLRHPGDHQTIVFLEPGTSKDIFMPIMPNIVMGSFNISLECWSFMDRDFFHKTIYVKADGVENYYHTPYLIDLIRYSSIKIPELKVNVSDKFIEPEVREHLYVPGSEKAVLTCFGDVVTPGFFTQFPTAEDIMRRPYGGGEMNMFNFAYNLITLKFKKNNQQLPNDILRRTLGYMNIALQRQLSYMNDDGSFSMFRDDESPSIWLTAFVAKTFQEARFGEWEKDMFIPIELLNKIALYLCSQQNNVTGEFMEEKAPIYDRTYGHLKEMQTQVLMGHPVPLTSYVLIALKKLKDASGDAQSCITKAANRASEYLSKRATEIGESNEVFHIAISSYALSLTGKNSQTLYNDLMNQKRSGKETYFADDVVRDNPSTFINTVRYLLPRLPLINDGYAVQTTAYALLAYMNHEKDQQASITKQERDSMMRWLQFMRNYFGAFASTQDTLVAMEALSEFTRIDPNRNVFNMQIQLQSSATHGWMKYLYLLKDNYTNTQQASIPNVYGQASVTALGIGRAMLQLTTTVNVEWEEKVRETVDFQTFYDLYLDDEPKFSGRNNSILTLHPCVSWVYQTRSKQAGLSVLEIDVPSGYVVMNHTLRNIVRQGVPANLKRAEYYARKVVLYFSYLDNSKTCVKFDAYRWYPVANMTIQNRMRVYDYYEPGMHRTRFYTTYDLFNLNICYVCGSYQCPYCPFFNVATVIKATFTTITLFLGFIVKHYLSRVT</sequence>
<dbReference type="Pfam" id="PF00207">
    <property type="entry name" value="A2M"/>
    <property type="match status" value="1"/>
</dbReference>
<dbReference type="InterPro" id="IPR002890">
    <property type="entry name" value="MG2"/>
</dbReference>
<gene>
    <name evidence="7" type="ORF">MCOR_47097</name>
</gene>
<protein>
    <submittedName>
        <fullName evidence="7">CD109</fullName>
    </submittedName>
</protein>
<dbReference type="InterPro" id="IPR036055">
    <property type="entry name" value="LDL_receptor-like_sf"/>
</dbReference>
<dbReference type="InterPro" id="IPR011625">
    <property type="entry name" value="A2M_N_BRD"/>
</dbReference>
<dbReference type="Gene3D" id="2.60.40.10">
    <property type="entry name" value="Immunoglobulins"/>
    <property type="match status" value="1"/>
</dbReference>
<dbReference type="OrthoDB" id="6359008at2759"/>
<evidence type="ECO:0000259" key="5">
    <source>
        <dbReference type="SMART" id="SM01360"/>
    </source>
</evidence>
<keyword evidence="1 2" id="KW-1015">Disulfide bond</keyword>
<feature type="domain" description="Alpha-2-macroglobulin" evidence="5">
    <location>
        <begin position="806"/>
        <end position="899"/>
    </location>
</feature>
<dbReference type="GO" id="GO:0005615">
    <property type="term" value="C:extracellular space"/>
    <property type="evidence" value="ECO:0007669"/>
    <property type="project" value="InterPro"/>
</dbReference>
<dbReference type="Proteomes" id="UP000507470">
    <property type="component" value="Unassembled WGS sequence"/>
</dbReference>
<dbReference type="InterPro" id="IPR002172">
    <property type="entry name" value="LDrepeatLR_classA_rpt"/>
</dbReference>
<dbReference type="SMART" id="SM01361">
    <property type="entry name" value="A2M_recep"/>
    <property type="match status" value="1"/>
</dbReference>
<dbReference type="InterPro" id="IPR036595">
    <property type="entry name" value="A-macroglobulin_rcpt-bd_sf"/>
</dbReference>
<evidence type="ECO:0000313" key="7">
    <source>
        <dbReference type="EMBL" id="CAC5414263.1"/>
    </source>
</evidence>
<feature type="domain" description="Alpha-macroglobulin receptor-binding" evidence="6">
    <location>
        <begin position="1494"/>
        <end position="1585"/>
    </location>
</feature>
<evidence type="ECO:0000256" key="2">
    <source>
        <dbReference type="PROSITE-ProRule" id="PRU00124"/>
    </source>
</evidence>
<name>A0A6J8E2M8_MYTCO</name>
<comment type="caution">
    <text evidence="2">Lacks conserved residue(s) required for the propagation of feature annotation.</text>
</comment>
<dbReference type="Pfam" id="PF07703">
    <property type="entry name" value="A2M_BRD"/>
    <property type="match status" value="1"/>
</dbReference>
<dbReference type="SUPFAM" id="SSF57424">
    <property type="entry name" value="LDL receptor-like module"/>
    <property type="match status" value="1"/>
</dbReference>
<keyword evidence="3" id="KW-0812">Transmembrane</keyword>
<organism evidence="7 8">
    <name type="scientific">Mytilus coruscus</name>
    <name type="common">Sea mussel</name>
    <dbReference type="NCBI Taxonomy" id="42192"/>
    <lineage>
        <taxon>Eukaryota</taxon>
        <taxon>Metazoa</taxon>
        <taxon>Spiralia</taxon>
        <taxon>Lophotrochozoa</taxon>
        <taxon>Mollusca</taxon>
        <taxon>Bivalvia</taxon>
        <taxon>Autobranchia</taxon>
        <taxon>Pteriomorphia</taxon>
        <taxon>Mytilida</taxon>
        <taxon>Mytiloidea</taxon>
        <taxon>Mytilidae</taxon>
        <taxon>Mytilinae</taxon>
        <taxon>Mytilus</taxon>
    </lineage>
</organism>
<evidence type="ECO:0000256" key="3">
    <source>
        <dbReference type="SAM" id="Phobius"/>
    </source>
</evidence>
<dbReference type="InterPro" id="IPR013783">
    <property type="entry name" value="Ig-like_fold"/>
</dbReference>
<dbReference type="PANTHER" id="PTHR11412:SF146">
    <property type="entry name" value="CD109 ANTIGEN"/>
    <property type="match status" value="1"/>
</dbReference>
<dbReference type="SUPFAM" id="SSF48239">
    <property type="entry name" value="Terpenoid cyclases/Protein prenyltransferases"/>
    <property type="match status" value="1"/>
</dbReference>
<keyword evidence="3" id="KW-1133">Transmembrane helix</keyword>
<dbReference type="GO" id="GO:0004866">
    <property type="term" value="F:endopeptidase inhibitor activity"/>
    <property type="evidence" value="ECO:0007669"/>
    <property type="project" value="InterPro"/>
</dbReference>
<dbReference type="PROSITE" id="PS50068">
    <property type="entry name" value="LDLRA_2"/>
    <property type="match status" value="1"/>
</dbReference>
<dbReference type="Pfam" id="PF07678">
    <property type="entry name" value="TED_complement"/>
    <property type="match status" value="1"/>
</dbReference>
<feature type="domain" description="Alpha-2-macroglobulin bait region" evidence="4">
    <location>
        <begin position="529"/>
        <end position="664"/>
    </location>
</feature>
<dbReference type="SMART" id="SM01359">
    <property type="entry name" value="A2M_N_2"/>
    <property type="match status" value="1"/>
</dbReference>
<dbReference type="EMBL" id="CACVKT020008338">
    <property type="protein sequence ID" value="CAC5414263.1"/>
    <property type="molecule type" value="Genomic_DNA"/>
</dbReference>
<dbReference type="InterPro" id="IPR011626">
    <property type="entry name" value="Alpha-macroglobulin_TED"/>
</dbReference>
<dbReference type="InterPro" id="IPR050473">
    <property type="entry name" value="A2M/Complement_sys"/>
</dbReference>
<dbReference type="SUPFAM" id="SSF49410">
    <property type="entry name" value="Alpha-macroglobulin receptor domain"/>
    <property type="match status" value="1"/>
</dbReference>
<feature type="transmembrane region" description="Helical" evidence="3">
    <location>
        <begin position="1609"/>
        <end position="1631"/>
    </location>
</feature>
<reference evidence="7 8" key="1">
    <citation type="submission" date="2020-06" db="EMBL/GenBank/DDBJ databases">
        <authorList>
            <person name="Li R."/>
            <person name="Bekaert M."/>
        </authorList>
    </citation>
    <scope>NUCLEOTIDE SEQUENCE [LARGE SCALE GENOMIC DNA]</scope>
    <source>
        <strain evidence="8">wild</strain>
    </source>
</reference>
<dbReference type="InterPro" id="IPR009048">
    <property type="entry name" value="A-macroglobulin_rcpt-bd"/>
</dbReference>
<evidence type="ECO:0000313" key="8">
    <source>
        <dbReference type="Proteomes" id="UP000507470"/>
    </source>
</evidence>
<dbReference type="SMART" id="SM01360">
    <property type="entry name" value="A2M"/>
    <property type="match status" value="1"/>
</dbReference>
<evidence type="ECO:0000259" key="4">
    <source>
        <dbReference type="SMART" id="SM01359"/>
    </source>
</evidence>
<dbReference type="Gene3D" id="2.20.130.20">
    <property type="match status" value="1"/>
</dbReference>
<evidence type="ECO:0000259" key="6">
    <source>
        <dbReference type="SMART" id="SM01361"/>
    </source>
</evidence>
<dbReference type="PANTHER" id="PTHR11412">
    <property type="entry name" value="MACROGLOBULIN / COMPLEMENT"/>
    <property type="match status" value="1"/>
</dbReference>
<proteinExistence type="predicted"/>
<accession>A0A6J8E2M8</accession>
<dbReference type="SMART" id="SM00192">
    <property type="entry name" value="LDLa"/>
    <property type="match status" value="1"/>
</dbReference>
<dbReference type="Pfam" id="PF07677">
    <property type="entry name" value="A2M_recep"/>
    <property type="match status" value="1"/>
</dbReference>
<dbReference type="InterPro" id="IPR001599">
    <property type="entry name" value="Macroglobln_a2"/>
</dbReference>
<dbReference type="Gene3D" id="1.50.10.20">
    <property type="match status" value="1"/>
</dbReference>
<dbReference type="Gene3D" id="2.60.40.690">
    <property type="entry name" value="Alpha-macroglobulin, receptor-binding domain"/>
    <property type="match status" value="1"/>
</dbReference>
<dbReference type="Gene3D" id="4.10.400.10">
    <property type="entry name" value="Low-density Lipoprotein Receptor"/>
    <property type="match status" value="1"/>
</dbReference>
<feature type="disulfide bond" evidence="2">
    <location>
        <begin position="762"/>
        <end position="777"/>
    </location>
</feature>
<dbReference type="InterPro" id="IPR008930">
    <property type="entry name" value="Terpenoid_cyclase/PrenylTrfase"/>
</dbReference>
<keyword evidence="8" id="KW-1185">Reference proteome</keyword>
<dbReference type="Gene3D" id="2.60.40.2950">
    <property type="match status" value="1"/>
</dbReference>
<dbReference type="CDD" id="cd00112">
    <property type="entry name" value="LDLa"/>
    <property type="match status" value="1"/>
</dbReference>
<dbReference type="Pfam" id="PF01835">
    <property type="entry name" value="MG2"/>
    <property type="match status" value="1"/>
</dbReference>
<keyword evidence="3" id="KW-0472">Membrane</keyword>